<proteinExistence type="predicted"/>
<evidence type="ECO:0000313" key="2">
    <source>
        <dbReference type="Proteomes" id="UP000308600"/>
    </source>
</evidence>
<sequence length="268" mass="30981">MTAFYHFDEPKLPPELEEKIFIQAIDDNFSDVPNIILVAKRVHHWLIPHIFNVVLLHEDKSFPVKFNLPTFQRYAKHIRHLSLDDPIVVQHLPLFTDVTNLVLWQELKPPELEILLTFNHLTHLSVTVNDIQPSPVYFSLFRKVTHLDLISSCTNWPLASTLIIFPLLTHLCILRGINTDVLKLFLDRNRCRNLKVVIVWGSAGTLNKTFVSPKKARRQLPAEDERLLNVLCHDMEEDWKTGARGGDDMWRVADRYLASASPSDLTEV</sequence>
<dbReference type="EMBL" id="ML208444">
    <property type="protein sequence ID" value="TFK65232.1"/>
    <property type="molecule type" value="Genomic_DNA"/>
</dbReference>
<evidence type="ECO:0000313" key="1">
    <source>
        <dbReference type="EMBL" id="TFK65232.1"/>
    </source>
</evidence>
<accession>A0ACD3AI13</accession>
<dbReference type="Proteomes" id="UP000308600">
    <property type="component" value="Unassembled WGS sequence"/>
</dbReference>
<gene>
    <name evidence="1" type="ORF">BDN72DRAFT_962685</name>
</gene>
<organism evidence="1 2">
    <name type="scientific">Pluteus cervinus</name>
    <dbReference type="NCBI Taxonomy" id="181527"/>
    <lineage>
        <taxon>Eukaryota</taxon>
        <taxon>Fungi</taxon>
        <taxon>Dikarya</taxon>
        <taxon>Basidiomycota</taxon>
        <taxon>Agaricomycotina</taxon>
        <taxon>Agaricomycetes</taxon>
        <taxon>Agaricomycetidae</taxon>
        <taxon>Agaricales</taxon>
        <taxon>Pluteineae</taxon>
        <taxon>Pluteaceae</taxon>
        <taxon>Pluteus</taxon>
    </lineage>
</organism>
<protein>
    <submittedName>
        <fullName evidence="1">Uncharacterized protein</fullName>
    </submittedName>
</protein>
<name>A0ACD3AI13_9AGAR</name>
<reference evidence="1 2" key="1">
    <citation type="journal article" date="2019" name="Nat. Ecol. Evol.">
        <title>Megaphylogeny resolves global patterns of mushroom evolution.</title>
        <authorList>
            <person name="Varga T."/>
            <person name="Krizsan K."/>
            <person name="Foldi C."/>
            <person name="Dima B."/>
            <person name="Sanchez-Garcia M."/>
            <person name="Sanchez-Ramirez S."/>
            <person name="Szollosi G.J."/>
            <person name="Szarkandi J.G."/>
            <person name="Papp V."/>
            <person name="Albert L."/>
            <person name="Andreopoulos W."/>
            <person name="Angelini C."/>
            <person name="Antonin V."/>
            <person name="Barry K.W."/>
            <person name="Bougher N.L."/>
            <person name="Buchanan P."/>
            <person name="Buyck B."/>
            <person name="Bense V."/>
            <person name="Catcheside P."/>
            <person name="Chovatia M."/>
            <person name="Cooper J."/>
            <person name="Damon W."/>
            <person name="Desjardin D."/>
            <person name="Finy P."/>
            <person name="Geml J."/>
            <person name="Haridas S."/>
            <person name="Hughes K."/>
            <person name="Justo A."/>
            <person name="Karasinski D."/>
            <person name="Kautmanova I."/>
            <person name="Kiss B."/>
            <person name="Kocsube S."/>
            <person name="Kotiranta H."/>
            <person name="LaButti K.M."/>
            <person name="Lechner B.E."/>
            <person name="Liimatainen K."/>
            <person name="Lipzen A."/>
            <person name="Lukacs Z."/>
            <person name="Mihaltcheva S."/>
            <person name="Morgado L.N."/>
            <person name="Niskanen T."/>
            <person name="Noordeloos M.E."/>
            <person name="Ohm R.A."/>
            <person name="Ortiz-Santana B."/>
            <person name="Ovrebo C."/>
            <person name="Racz N."/>
            <person name="Riley R."/>
            <person name="Savchenko A."/>
            <person name="Shiryaev A."/>
            <person name="Soop K."/>
            <person name="Spirin V."/>
            <person name="Szebenyi C."/>
            <person name="Tomsovsky M."/>
            <person name="Tulloss R.E."/>
            <person name="Uehling J."/>
            <person name="Grigoriev I.V."/>
            <person name="Vagvolgyi C."/>
            <person name="Papp T."/>
            <person name="Martin F.M."/>
            <person name="Miettinen O."/>
            <person name="Hibbett D.S."/>
            <person name="Nagy L.G."/>
        </authorList>
    </citation>
    <scope>NUCLEOTIDE SEQUENCE [LARGE SCALE GENOMIC DNA]</scope>
    <source>
        <strain evidence="1 2">NL-1719</strain>
    </source>
</reference>
<keyword evidence="2" id="KW-1185">Reference proteome</keyword>